<accession>A0A9D1GDF8</accession>
<organism evidence="3 4">
    <name type="scientific">Candidatus Onthousia faecipullorum</name>
    <dbReference type="NCBI Taxonomy" id="2840887"/>
    <lineage>
        <taxon>Bacteria</taxon>
        <taxon>Bacillati</taxon>
        <taxon>Bacillota</taxon>
        <taxon>Bacilli</taxon>
        <taxon>Candidatus Onthousia</taxon>
    </lineage>
</organism>
<evidence type="ECO:0000259" key="1">
    <source>
        <dbReference type="Pfam" id="PF03354"/>
    </source>
</evidence>
<dbReference type="InterPro" id="IPR005021">
    <property type="entry name" value="Terminase_largesu-like"/>
</dbReference>
<dbReference type="AlphaFoldDB" id="A0A9D1GDF8"/>
<sequence length="576" mass="66387">MKMIKNHPSYLYAYAVVNDLVEAPTVFYENNEIFIEPKYIKLQCQEFLDIADEKNSKYIINEKRVKKIDKLCKILKMAKGLKAGDSIYNSLSGYQWLLIVASLCTVYRENKKKRRYETVVLEICRKNGKTFIVAFLFFILFYLEPKFSRFFSVAPDGALAKEIKKALEPLIKVNSDVLEDDEFKILRDSITHLPTENIYTPLNYSTSRLDGKEPSVYIVDEAGALPSSYAIEAMRSGQLLVFNKLGFIISTKYPTITNPMEDEVKYCKGVLDGTIEDETYFSLLFEPDEELIKDWTTNDLIILQSNPLAVEIESIYLDLLKKRMKAIIQENTRENFLTKHCNIIYQGLGTESYIDVSEVQKCKVAKIDWSDRNVYIGVDLAISNDNCAVAMVAEEDEKILAEVMAFIPEGRIEEKNAMEKINYYEFINAMKCIACGDKIIDYSVIEDFVFSIEEKYNVSIMAIGYDRFNAMSSAQKWDTKYNTVVIRQHSDTLHQPTKLLYEKIMSGEFEYEDNKLLEINFSNAKCTFDTNMNRYVSKKKSIGKVDMVMALIDAVYLLQQDVFLNNDGFLVQVEKV</sequence>
<dbReference type="PANTHER" id="PTHR41287">
    <property type="match status" value="1"/>
</dbReference>
<dbReference type="Proteomes" id="UP000886833">
    <property type="component" value="Unassembled WGS sequence"/>
</dbReference>
<protein>
    <submittedName>
        <fullName evidence="3">Terminase</fullName>
    </submittedName>
</protein>
<comment type="caution">
    <text evidence="3">The sequence shown here is derived from an EMBL/GenBank/DDBJ whole genome shotgun (WGS) entry which is preliminary data.</text>
</comment>
<dbReference type="PANTHER" id="PTHR41287:SF1">
    <property type="entry name" value="PROTEIN YMFN"/>
    <property type="match status" value="1"/>
</dbReference>
<dbReference type="Gene3D" id="3.40.50.300">
    <property type="entry name" value="P-loop containing nucleotide triphosphate hydrolases"/>
    <property type="match status" value="1"/>
</dbReference>
<reference evidence="3" key="2">
    <citation type="journal article" date="2021" name="PeerJ">
        <title>Extensive microbial diversity within the chicken gut microbiome revealed by metagenomics and culture.</title>
        <authorList>
            <person name="Gilroy R."/>
            <person name="Ravi A."/>
            <person name="Getino M."/>
            <person name="Pursley I."/>
            <person name="Horton D.L."/>
            <person name="Alikhan N.F."/>
            <person name="Baker D."/>
            <person name="Gharbi K."/>
            <person name="Hall N."/>
            <person name="Watson M."/>
            <person name="Adriaenssens E.M."/>
            <person name="Foster-Nyarko E."/>
            <person name="Jarju S."/>
            <person name="Secka A."/>
            <person name="Antonio M."/>
            <person name="Oren A."/>
            <person name="Chaudhuri R.R."/>
            <person name="La Ragione R."/>
            <person name="Hildebrand F."/>
            <person name="Pallen M.J."/>
        </authorList>
    </citation>
    <scope>NUCLEOTIDE SEQUENCE</scope>
    <source>
        <strain evidence="3">CHK195-26880</strain>
    </source>
</reference>
<dbReference type="GO" id="GO:0004519">
    <property type="term" value="F:endonuclease activity"/>
    <property type="evidence" value="ECO:0007669"/>
    <property type="project" value="InterPro"/>
</dbReference>
<reference evidence="3" key="1">
    <citation type="submission" date="2020-10" db="EMBL/GenBank/DDBJ databases">
        <authorList>
            <person name="Gilroy R."/>
        </authorList>
    </citation>
    <scope>NUCLEOTIDE SEQUENCE</scope>
    <source>
        <strain evidence="3">CHK195-26880</strain>
    </source>
</reference>
<evidence type="ECO:0000313" key="3">
    <source>
        <dbReference type="EMBL" id="HIT38219.1"/>
    </source>
</evidence>
<dbReference type="EMBL" id="DVKQ01000092">
    <property type="protein sequence ID" value="HIT38219.1"/>
    <property type="molecule type" value="Genomic_DNA"/>
</dbReference>
<evidence type="ECO:0000259" key="2">
    <source>
        <dbReference type="Pfam" id="PF20441"/>
    </source>
</evidence>
<dbReference type="InterPro" id="IPR027417">
    <property type="entry name" value="P-loop_NTPase"/>
</dbReference>
<evidence type="ECO:0000313" key="4">
    <source>
        <dbReference type="Proteomes" id="UP000886833"/>
    </source>
</evidence>
<dbReference type="Pfam" id="PF03354">
    <property type="entry name" value="TerL_ATPase"/>
    <property type="match status" value="1"/>
</dbReference>
<gene>
    <name evidence="3" type="ORF">IAB59_07080</name>
</gene>
<proteinExistence type="predicted"/>
<dbReference type="InterPro" id="IPR046461">
    <property type="entry name" value="TerL_ATPase"/>
</dbReference>
<dbReference type="Pfam" id="PF20441">
    <property type="entry name" value="TerL_nuclease"/>
    <property type="match status" value="1"/>
</dbReference>
<name>A0A9D1GDF8_9FIRM</name>
<feature type="domain" description="Terminase large subunit-like ATPase" evidence="1">
    <location>
        <begin position="103"/>
        <end position="268"/>
    </location>
</feature>
<feature type="domain" description="Terminase large subunit-like endonuclease" evidence="2">
    <location>
        <begin position="275"/>
        <end position="556"/>
    </location>
</feature>
<dbReference type="InterPro" id="IPR046462">
    <property type="entry name" value="TerL_nuclease"/>
</dbReference>